<organism evidence="5 6">
    <name type="scientific">Schistosoma mekongi</name>
    <name type="common">Parasitic worm</name>
    <dbReference type="NCBI Taxonomy" id="38744"/>
    <lineage>
        <taxon>Eukaryota</taxon>
        <taxon>Metazoa</taxon>
        <taxon>Spiralia</taxon>
        <taxon>Lophotrochozoa</taxon>
        <taxon>Platyhelminthes</taxon>
        <taxon>Trematoda</taxon>
        <taxon>Digenea</taxon>
        <taxon>Strigeidida</taxon>
        <taxon>Schistosomatoidea</taxon>
        <taxon>Schistosomatidae</taxon>
        <taxon>Schistosoma</taxon>
    </lineage>
</organism>
<dbReference type="EMBL" id="JALJAT010000001">
    <property type="protein sequence ID" value="KAK4474536.1"/>
    <property type="molecule type" value="Genomic_DNA"/>
</dbReference>
<accession>A0AAE2D7S3</accession>
<keyword evidence="3" id="KW-0106">Calcium</keyword>
<dbReference type="SUPFAM" id="SSF47473">
    <property type="entry name" value="EF-hand"/>
    <property type="match status" value="1"/>
</dbReference>
<dbReference type="PANTHER" id="PTHR10827">
    <property type="entry name" value="RETICULOCALBIN"/>
    <property type="match status" value="1"/>
</dbReference>
<evidence type="ECO:0000256" key="2">
    <source>
        <dbReference type="ARBA" id="ARBA00022737"/>
    </source>
</evidence>
<sequence length="88" mass="10246">MKSVSYQTVMDRKIAELTRRFKELDKNNDGAVTLQEFEKELTDKGYPQCLAVKFMKKFDHDCDGKITLEEFIKTLSSTDDNLFQSRGE</sequence>
<dbReference type="CDD" id="cd00051">
    <property type="entry name" value="EFh"/>
    <property type="match status" value="1"/>
</dbReference>
<gene>
    <name evidence="5" type="ORF">MN116_001681</name>
</gene>
<dbReference type="InterPro" id="IPR011992">
    <property type="entry name" value="EF-hand-dom_pair"/>
</dbReference>
<dbReference type="InterPro" id="IPR002048">
    <property type="entry name" value="EF_hand_dom"/>
</dbReference>
<keyword evidence="6" id="KW-1185">Reference proteome</keyword>
<evidence type="ECO:0000259" key="4">
    <source>
        <dbReference type="PROSITE" id="PS50222"/>
    </source>
</evidence>
<evidence type="ECO:0000256" key="1">
    <source>
        <dbReference type="ARBA" id="ARBA00022723"/>
    </source>
</evidence>
<evidence type="ECO:0000313" key="6">
    <source>
        <dbReference type="Proteomes" id="UP001292079"/>
    </source>
</evidence>
<dbReference type="InterPro" id="IPR018247">
    <property type="entry name" value="EF_Hand_1_Ca_BS"/>
</dbReference>
<reference evidence="5" key="2">
    <citation type="journal article" date="2023" name="Infect Dis Poverty">
        <title>Chromosome-scale genome of the human blood fluke Schistosoma mekongi and its implications for public health.</title>
        <authorList>
            <person name="Zhou M."/>
            <person name="Xu L."/>
            <person name="Xu D."/>
            <person name="Chen W."/>
            <person name="Khan J."/>
            <person name="Hu Y."/>
            <person name="Huang H."/>
            <person name="Wei H."/>
            <person name="Zhang Y."/>
            <person name="Chusongsang P."/>
            <person name="Tanasarnprasert K."/>
            <person name="Hu X."/>
            <person name="Limpanont Y."/>
            <person name="Lv Z."/>
        </authorList>
    </citation>
    <scope>NUCLEOTIDE SEQUENCE</scope>
    <source>
        <strain evidence="5">LV_2022a</strain>
    </source>
</reference>
<dbReference type="AlphaFoldDB" id="A0AAE2D7S3"/>
<dbReference type="PROSITE" id="PS00018">
    <property type="entry name" value="EF_HAND_1"/>
    <property type="match status" value="2"/>
</dbReference>
<reference evidence="5" key="1">
    <citation type="submission" date="2022-04" db="EMBL/GenBank/DDBJ databases">
        <authorList>
            <person name="Xu L."/>
            <person name="Lv Z."/>
        </authorList>
    </citation>
    <scope>NUCLEOTIDE SEQUENCE</scope>
    <source>
        <strain evidence="5">LV_2022a</strain>
    </source>
</reference>
<dbReference type="PANTHER" id="PTHR10827:SF98">
    <property type="entry name" value="45 KDA CALCIUM-BINDING PROTEIN"/>
    <property type="match status" value="1"/>
</dbReference>
<dbReference type="SMART" id="SM00054">
    <property type="entry name" value="EFh"/>
    <property type="match status" value="2"/>
</dbReference>
<evidence type="ECO:0000256" key="3">
    <source>
        <dbReference type="ARBA" id="ARBA00022837"/>
    </source>
</evidence>
<proteinExistence type="predicted"/>
<dbReference type="Gene3D" id="1.10.238.10">
    <property type="entry name" value="EF-hand"/>
    <property type="match status" value="1"/>
</dbReference>
<keyword evidence="2" id="KW-0677">Repeat</keyword>
<keyword evidence="1" id="KW-0479">Metal-binding</keyword>
<feature type="domain" description="EF-hand" evidence="4">
    <location>
        <begin position="53"/>
        <end position="81"/>
    </location>
</feature>
<dbReference type="GO" id="GO:0005509">
    <property type="term" value="F:calcium ion binding"/>
    <property type="evidence" value="ECO:0007669"/>
    <property type="project" value="InterPro"/>
</dbReference>
<dbReference type="Pfam" id="PF13499">
    <property type="entry name" value="EF-hand_7"/>
    <property type="match status" value="1"/>
</dbReference>
<comment type="caution">
    <text evidence="5">The sequence shown here is derived from an EMBL/GenBank/DDBJ whole genome shotgun (WGS) entry which is preliminary data.</text>
</comment>
<evidence type="ECO:0000313" key="5">
    <source>
        <dbReference type="EMBL" id="KAK4474536.1"/>
    </source>
</evidence>
<name>A0AAE2D7S3_SCHME</name>
<dbReference type="Proteomes" id="UP001292079">
    <property type="component" value="Unassembled WGS sequence"/>
</dbReference>
<feature type="domain" description="EF-hand" evidence="4">
    <location>
        <begin position="12"/>
        <end position="47"/>
    </location>
</feature>
<protein>
    <recommendedName>
        <fullName evidence="4">EF-hand domain-containing protein</fullName>
    </recommendedName>
</protein>
<dbReference type="PROSITE" id="PS50222">
    <property type="entry name" value="EF_HAND_2"/>
    <property type="match status" value="2"/>
</dbReference>